<dbReference type="KEGG" id="tpe:Tpen_0066"/>
<feature type="transmembrane region" description="Helical" evidence="5">
    <location>
        <begin position="62"/>
        <end position="82"/>
    </location>
</feature>
<evidence type="ECO:0000256" key="2">
    <source>
        <dbReference type="ARBA" id="ARBA00022692"/>
    </source>
</evidence>
<dbReference type="eggNOG" id="arCOG02252">
    <property type="taxonomic scope" value="Archaea"/>
</dbReference>
<name>A1RW96_THEPD</name>
<evidence type="ECO:0000256" key="3">
    <source>
        <dbReference type="ARBA" id="ARBA00022989"/>
    </source>
</evidence>
<dbReference type="GeneID" id="4600888"/>
<gene>
    <name evidence="6" type="ordered locus">Tpen_0066</name>
</gene>
<evidence type="ECO:0000313" key="6">
    <source>
        <dbReference type="EMBL" id="ABL77476.1"/>
    </source>
</evidence>
<dbReference type="EnsemblBacteria" id="ABL77476">
    <property type="protein sequence ID" value="ABL77476"/>
    <property type="gene ID" value="Tpen_0066"/>
</dbReference>
<comment type="subcellular location">
    <subcellularLocation>
        <location evidence="1">Membrane</location>
        <topology evidence="1">Multi-pass membrane protein</topology>
    </subcellularLocation>
</comment>
<evidence type="ECO:0000313" key="7">
    <source>
        <dbReference type="Proteomes" id="UP000000641"/>
    </source>
</evidence>
<dbReference type="RefSeq" id="WP_011751741.1">
    <property type="nucleotide sequence ID" value="NC_008698.1"/>
</dbReference>
<dbReference type="Pfam" id="PF02361">
    <property type="entry name" value="CbiQ"/>
    <property type="match status" value="1"/>
</dbReference>
<dbReference type="Proteomes" id="UP000000641">
    <property type="component" value="Chromosome"/>
</dbReference>
<dbReference type="InterPro" id="IPR003339">
    <property type="entry name" value="ABC/ECF_trnsptr_transmembrane"/>
</dbReference>
<dbReference type="PANTHER" id="PTHR33514">
    <property type="entry name" value="PROTEIN ABCI12, CHLOROPLASTIC"/>
    <property type="match status" value="1"/>
</dbReference>
<dbReference type="AlphaFoldDB" id="A1RW96"/>
<keyword evidence="4 5" id="KW-0472">Membrane</keyword>
<feature type="transmembrane region" description="Helical" evidence="5">
    <location>
        <begin position="133"/>
        <end position="150"/>
    </location>
</feature>
<feature type="transmembrane region" description="Helical" evidence="5">
    <location>
        <begin position="102"/>
        <end position="121"/>
    </location>
</feature>
<dbReference type="EMBL" id="CP000505">
    <property type="protein sequence ID" value="ABL77476.1"/>
    <property type="molecule type" value="Genomic_DNA"/>
</dbReference>
<dbReference type="PANTHER" id="PTHR33514:SF13">
    <property type="entry name" value="PROTEIN ABCI12, CHLOROPLASTIC"/>
    <property type="match status" value="1"/>
</dbReference>
<keyword evidence="2 5" id="KW-0812">Transmembrane</keyword>
<keyword evidence="3 5" id="KW-1133">Transmembrane helix</keyword>
<dbReference type="HOGENOM" id="CLU_056469_6_1_2"/>
<feature type="transmembrane region" description="Helical" evidence="5">
    <location>
        <begin position="12"/>
        <end position="32"/>
    </location>
</feature>
<dbReference type="CDD" id="cd16914">
    <property type="entry name" value="EcfT"/>
    <property type="match status" value="1"/>
</dbReference>
<dbReference type="GO" id="GO:0005886">
    <property type="term" value="C:plasma membrane"/>
    <property type="evidence" value="ECO:0007669"/>
    <property type="project" value="TreeGrafter"/>
</dbReference>
<proteinExistence type="predicted"/>
<protein>
    <submittedName>
        <fullName evidence="6">Cobalt transport protein</fullName>
    </submittedName>
</protein>
<reference evidence="7" key="1">
    <citation type="journal article" date="2008" name="J. Bacteriol.">
        <title>Genome sequence of Thermofilum pendens reveals an exceptional loss of biosynthetic pathways without genome reduction.</title>
        <authorList>
            <person name="Anderson I."/>
            <person name="Rodriguez J."/>
            <person name="Susanti D."/>
            <person name="Porat I."/>
            <person name="Reich C."/>
            <person name="Ulrich L.E."/>
            <person name="Elkins J.G."/>
            <person name="Mavromatis K."/>
            <person name="Lykidis A."/>
            <person name="Kim E."/>
            <person name="Thompson L.S."/>
            <person name="Nolan M."/>
            <person name="Land M."/>
            <person name="Copeland A."/>
            <person name="Lapidus A."/>
            <person name="Lucas S."/>
            <person name="Detter C."/>
            <person name="Zhulin I.B."/>
            <person name="Olsen G.J."/>
            <person name="Whitman W."/>
            <person name="Mukhopadhyay B."/>
            <person name="Bristow J."/>
            <person name="Kyrpides N."/>
        </authorList>
    </citation>
    <scope>NUCLEOTIDE SEQUENCE [LARGE SCALE GENOMIC DNA]</scope>
    <source>
        <strain evidence="7">DSM 2475 / Hrk 5</strain>
    </source>
</reference>
<organism evidence="6 7">
    <name type="scientific">Thermofilum pendens (strain DSM 2475 / Hrk 5)</name>
    <dbReference type="NCBI Taxonomy" id="368408"/>
    <lineage>
        <taxon>Archaea</taxon>
        <taxon>Thermoproteota</taxon>
        <taxon>Thermoprotei</taxon>
        <taxon>Thermofilales</taxon>
        <taxon>Thermofilaceae</taxon>
        <taxon>Thermofilum</taxon>
    </lineage>
</organism>
<dbReference type="STRING" id="368408.Tpen_0066"/>
<sequence>MARLPSPKDFLSSLNPLTKLALFLVGIFQVALLGDPKYALLHLLLSSTLLALVRPKVGKAEFAAALSTLVGYTWVNTALYIYNYSMSPWDAARNALQLTARVAIIILYSMTFVATTTPKALTVALTEQLGVPYVYAFMSFVTLRMAPLIRRDLENMIAYRRIKGYFSWKAPHRYVASYAFPLLFLAVRRSITLALSMQARGFGKYAERTNLEKTRFRRGDLLFALAYLSAAAAPALLP</sequence>
<keyword evidence="7" id="KW-1185">Reference proteome</keyword>
<accession>A1RW96</accession>
<evidence type="ECO:0000256" key="1">
    <source>
        <dbReference type="ARBA" id="ARBA00004141"/>
    </source>
</evidence>
<dbReference type="OrthoDB" id="31170at2157"/>
<feature type="transmembrane region" description="Helical" evidence="5">
    <location>
        <begin position="170"/>
        <end position="187"/>
    </location>
</feature>
<evidence type="ECO:0000256" key="4">
    <source>
        <dbReference type="ARBA" id="ARBA00023136"/>
    </source>
</evidence>
<evidence type="ECO:0000256" key="5">
    <source>
        <dbReference type="SAM" id="Phobius"/>
    </source>
</evidence>